<comment type="caution">
    <text evidence="4">The sequence shown here is derived from an EMBL/GenBank/DDBJ whole genome shotgun (WGS) entry which is preliminary data.</text>
</comment>
<gene>
    <name evidence="4" type="ORF">J4573_36425</name>
</gene>
<dbReference type="SUPFAM" id="SSF52091">
    <property type="entry name" value="SpoIIaa-like"/>
    <property type="match status" value="1"/>
</dbReference>
<sequence>MTDDAIRHTRPDAPHWFAVRELDSPPGKVLYLSGELDLLYTPDLRVHIRAALDSDEVIRLVLDLSELEFIDSTGIGVLVWADREATERGRHLAVSGCGPRVRRVLNVYGVAGRLRLYESAEQALETT</sequence>
<organism evidence="4 5">
    <name type="scientific">Actinomadura barringtoniae</name>
    <dbReference type="NCBI Taxonomy" id="1427535"/>
    <lineage>
        <taxon>Bacteria</taxon>
        <taxon>Bacillati</taxon>
        <taxon>Actinomycetota</taxon>
        <taxon>Actinomycetes</taxon>
        <taxon>Streptosporangiales</taxon>
        <taxon>Thermomonosporaceae</taxon>
        <taxon>Actinomadura</taxon>
    </lineage>
</organism>
<dbReference type="InterPro" id="IPR003658">
    <property type="entry name" value="Anti-sigma_ant"/>
</dbReference>
<dbReference type="RefSeq" id="WP_208260658.1">
    <property type="nucleotide sequence ID" value="NZ_JAGEOJ010000017.1"/>
</dbReference>
<evidence type="ECO:0000256" key="1">
    <source>
        <dbReference type="ARBA" id="ARBA00009013"/>
    </source>
</evidence>
<proteinExistence type="inferred from homology"/>
<name>A0A939PQ30_9ACTN</name>
<dbReference type="Pfam" id="PF01740">
    <property type="entry name" value="STAS"/>
    <property type="match status" value="1"/>
</dbReference>
<dbReference type="PROSITE" id="PS50801">
    <property type="entry name" value="STAS"/>
    <property type="match status" value="1"/>
</dbReference>
<evidence type="ECO:0000259" key="3">
    <source>
        <dbReference type="PROSITE" id="PS50801"/>
    </source>
</evidence>
<dbReference type="GO" id="GO:0043856">
    <property type="term" value="F:anti-sigma factor antagonist activity"/>
    <property type="evidence" value="ECO:0007669"/>
    <property type="project" value="InterPro"/>
</dbReference>
<evidence type="ECO:0000313" key="5">
    <source>
        <dbReference type="Proteomes" id="UP000669179"/>
    </source>
</evidence>
<accession>A0A939PQ30</accession>
<dbReference type="AlphaFoldDB" id="A0A939PQ30"/>
<evidence type="ECO:0000313" key="4">
    <source>
        <dbReference type="EMBL" id="MBO2452626.1"/>
    </source>
</evidence>
<dbReference type="PANTHER" id="PTHR33495">
    <property type="entry name" value="ANTI-SIGMA FACTOR ANTAGONIST TM_1081-RELATED-RELATED"/>
    <property type="match status" value="1"/>
</dbReference>
<dbReference type="PANTHER" id="PTHR33495:SF2">
    <property type="entry name" value="ANTI-SIGMA FACTOR ANTAGONIST TM_1081-RELATED"/>
    <property type="match status" value="1"/>
</dbReference>
<reference evidence="4" key="1">
    <citation type="submission" date="2021-03" db="EMBL/GenBank/DDBJ databases">
        <authorList>
            <person name="Kanchanasin P."/>
            <person name="Saeng-In P."/>
            <person name="Phongsopitanun W."/>
            <person name="Yuki M."/>
            <person name="Kudo T."/>
            <person name="Ohkuma M."/>
            <person name="Tanasupawat S."/>
        </authorList>
    </citation>
    <scope>NUCLEOTIDE SEQUENCE</scope>
    <source>
        <strain evidence="4">GKU 128</strain>
    </source>
</reference>
<dbReference type="NCBIfam" id="TIGR00377">
    <property type="entry name" value="ant_ant_sig"/>
    <property type="match status" value="1"/>
</dbReference>
<comment type="similarity">
    <text evidence="1 2">Belongs to the anti-sigma-factor antagonist family.</text>
</comment>
<protein>
    <recommendedName>
        <fullName evidence="2">Anti-sigma factor antagonist</fullName>
    </recommendedName>
</protein>
<dbReference type="InterPro" id="IPR036513">
    <property type="entry name" value="STAS_dom_sf"/>
</dbReference>
<dbReference type="InterPro" id="IPR002645">
    <property type="entry name" value="STAS_dom"/>
</dbReference>
<feature type="domain" description="STAS" evidence="3">
    <location>
        <begin position="29"/>
        <end position="127"/>
    </location>
</feature>
<evidence type="ECO:0000256" key="2">
    <source>
        <dbReference type="RuleBase" id="RU003749"/>
    </source>
</evidence>
<keyword evidence="5" id="KW-1185">Reference proteome</keyword>
<dbReference type="Gene3D" id="3.30.750.24">
    <property type="entry name" value="STAS domain"/>
    <property type="match status" value="1"/>
</dbReference>
<dbReference type="EMBL" id="JAGEOJ010000017">
    <property type="protein sequence ID" value="MBO2452626.1"/>
    <property type="molecule type" value="Genomic_DNA"/>
</dbReference>
<dbReference type="CDD" id="cd07043">
    <property type="entry name" value="STAS_anti-anti-sigma_factors"/>
    <property type="match status" value="1"/>
</dbReference>
<dbReference type="Proteomes" id="UP000669179">
    <property type="component" value="Unassembled WGS sequence"/>
</dbReference>